<protein>
    <submittedName>
        <fullName evidence="1">Uncharacterized protein</fullName>
    </submittedName>
</protein>
<organism evidence="1 2">
    <name type="scientific">Lepidopterella palustris CBS 459.81</name>
    <dbReference type="NCBI Taxonomy" id="1314670"/>
    <lineage>
        <taxon>Eukaryota</taxon>
        <taxon>Fungi</taxon>
        <taxon>Dikarya</taxon>
        <taxon>Ascomycota</taxon>
        <taxon>Pezizomycotina</taxon>
        <taxon>Dothideomycetes</taxon>
        <taxon>Pleosporomycetidae</taxon>
        <taxon>Mytilinidiales</taxon>
        <taxon>Argynnaceae</taxon>
        <taxon>Lepidopterella</taxon>
    </lineage>
</organism>
<dbReference type="AlphaFoldDB" id="A0A8E2E0C4"/>
<dbReference type="Proteomes" id="UP000250266">
    <property type="component" value="Unassembled WGS sequence"/>
</dbReference>
<gene>
    <name evidence="1" type="ORF">K432DRAFT_386534</name>
</gene>
<dbReference type="OrthoDB" id="5145117at2759"/>
<keyword evidence="2" id="KW-1185">Reference proteome</keyword>
<dbReference type="EMBL" id="KV745397">
    <property type="protein sequence ID" value="OCK74895.1"/>
    <property type="molecule type" value="Genomic_DNA"/>
</dbReference>
<name>A0A8E2E0C4_9PEZI</name>
<accession>A0A8E2E0C4</accession>
<proteinExistence type="predicted"/>
<evidence type="ECO:0000313" key="1">
    <source>
        <dbReference type="EMBL" id="OCK74895.1"/>
    </source>
</evidence>
<sequence length="116" mass="13131">MVAHEISTQIADDNEKLKSKASETFGSEFNDAHTEVDPKWTYYYTDMVPSHTKDRIVIFRAQPPSKQLGCVRVRDKHDITKTIWDSVGKEGIYMGDVPAGCPFEAMLVEVKLITPK</sequence>
<evidence type="ECO:0000313" key="2">
    <source>
        <dbReference type="Proteomes" id="UP000250266"/>
    </source>
</evidence>
<reference evidence="1 2" key="1">
    <citation type="journal article" date="2016" name="Nat. Commun.">
        <title>Ectomycorrhizal ecology is imprinted in the genome of the dominant symbiotic fungus Cenococcum geophilum.</title>
        <authorList>
            <consortium name="DOE Joint Genome Institute"/>
            <person name="Peter M."/>
            <person name="Kohler A."/>
            <person name="Ohm R.A."/>
            <person name="Kuo A."/>
            <person name="Krutzmann J."/>
            <person name="Morin E."/>
            <person name="Arend M."/>
            <person name="Barry K.W."/>
            <person name="Binder M."/>
            <person name="Choi C."/>
            <person name="Clum A."/>
            <person name="Copeland A."/>
            <person name="Grisel N."/>
            <person name="Haridas S."/>
            <person name="Kipfer T."/>
            <person name="LaButti K."/>
            <person name="Lindquist E."/>
            <person name="Lipzen A."/>
            <person name="Maire R."/>
            <person name="Meier B."/>
            <person name="Mihaltcheva S."/>
            <person name="Molinier V."/>
            <person name="Murat C."/>
            <person name="Poggeler S."/>
            <person name="Quandt C.A."/>
            <person name="Sperisen C."/>
            <person name="Tritt A."/>
            <person name="Tisserant E."/>
            <person name="Crous P.W."/>
            <person name="Henrissat B."/>
            <person name="Nehls U."/>
            <person name="Egli S."/>
            <person name="Spatafora J.W."/>
            <person name="Grigoriev I.V."/>
            <person name="Martin F.M."/>
        </authorList>
    </citation>
    <scope>NUCLEOTIDE SEQUENCE [LARGE SCALE GENOMIC DNA]</scope>
    <source>
        <strain evidence="1 2">CBS 459.81</strain>
    </source>
</reference>